<keyword evidence="2" id="KW-1185">Reference proteome</keyword>
<gene>
    <name evidence="1" type="ORF">LTS18_005224</name>
</gene>
<name>A0ACC3DYE6_9PEZI</name>
<proteinExistence type="predicted"/>
<protein>
    <submittedName>
        <fullName evidence="1">Uncharacterized protein</fullName>
    </submittedName>
</protein>
<organism evidence="1 2">
    <name type="scientific">Coniosporium uncinatum</name>
    <dbReference type="NCBI Taxonomy" id="93489"/>
    <lineage>
        <taxon>Eukaryota</taxon>
        <taxon>Fungi</taxon>
        <taxon>Dikarya</taxon>
        <taxon>Ascomycota</taxon>
        <taxon>Pezizomycotina</taxon>
        <taxon>Dothideomycetes</taxon>
        <taxon>Dothideomycetes incertae sedis</taxon>
        <taxon>Coniosporium</taxon>
    </lineage>
</organism>
<dbReference type="Proteomes" id="UP001186974">
    <property type="component" value="Unassembled WGS sequence"/>
</dbReference>
<comment type="caution">
    <text evidence="1">The sequence shown here is derived from an EMBL/GenBank/DDBJ whole genome shotgun (WGS) entry which is preliminary data.</text>
</comment>
<accession>A0ACC3DYE6</accession>
<evidence type="ECO:0000313" key="1">
    <source>
        <dbReference type="EMBL" id="KAK3081578.1"/>
    </source>
</evidence>
<reference evidence="1" key="1">
    <citation type="submission" date="2024-09" db="EMBL/GenBank/DDBJ databases">
        <title>Black Yeasts Isolated from many extreme environments.</title>
        <authorList>
            <person name="Coleine C."/>
            <person name="Stajich J.E."/>
            <person name="Selbmann L."/>
        </authorList>
    </citation>
    <scope>NUCLEOTIDE SEQUENCE</scope>
    <source>
        <strain evidence="1">CCFEE 5737</strain>
    </source>
</reference>
<dbReference type="EMBL" id="JAWDJW010000124">
    <property type="protein sequence ID" value="KAK3081578.1"/>
    <property type="molecule type" value="Genomic_DNA"/>
</dbReference>
<sequence length="272" mass="30935">MGKRVTLEHWDWKGEPKIVVGTTQQYAQAFNDFEAAATLERHGFWLNTSGRTVQIVEQFHSRRLCLKPQCSDPMDESVIAWRSNTTDQIYQRVPDMAGYLVKADSEGQPGPLTYSRTLADSVNLFGNAVKPHGGIVMFRAFVYDNHLNESNWKDDRANDAVEFFRELDSKLNDNVVVQIKYGSIDFQVREPASPLFAHLCKTGYAIELQITQEYLEQQCHLVYLAPLWKSISDFDSRVDNREPRVRDIVSGKRFDKTLTGYAGVSSVGANMT</sequence>
<evidence type="ECO:0000313" key="2">
    <source>
        <dbReference type="Proteomes" id="UP001186974"/>
    </source>
</evidence>